<proteinExistence type="predicted"/>
<feature type="non-terminal residue" evidence="1">
    <location>
        <position position="1"/>
    </location>
</feature>
<comment type="caution">
    <text evidence="1">The sequence shown here is derived from an EMBL/GenBank/DDBJ whole genome shotgun (WGS) entry which is preliminary data.</text>
</comment>
<dbReference type="AlphaFoldDB" id="A0AAV9ZYP8"/>
<gene>
    <name evidence="1" type="ORF">R3P38DRAFT_2437191</name>
</gene>
<evidence type="ECO:0000313" key="2">
    <source>
        <dbReference type="Proteomes" id="UP001362999"/>
    </source>
</evidence>
<protein>
    <submittedName>
        <fullName evidence="1">Uncharacterized protein</fullName>
    </submittedName>
</protein>
<name>A0AAV9ZYP8_9AGAR</name>
<keyword evidence="2" id="KW-1185">Reference proteome</keyword>
<sequence>NNNWTGGRVEVSMMRQFHRTAGLETKLLTLLTQIPTGSLEHVFIQHLIRSDEPKQALGTIQDAAHHELREFARVVIGAVAKDSIRADDIIRLGLVKYYNQDRPQVHFVDQHTPELATHLFVSKIRTFKFALLDGRRIIPTSESTRNSASSEIVQVKVNGKRQAGEIHTLFVHEQTGVTNSGNTLLACISWMKKSDWTPLETSTFIWDDYSELGVETWVIDTYQDPKTSRLPIIVPLSNVHCQLSRGRLEHATPTLWITATMDR</sequence>
<reference evidence="1 2" key="1">
    <citation type="journal article" date="2024" name="J Genomics">
        <title>Draft genome sequencing and assembly of Favolaschia claudopus CIRM-BRFM 2984 isolated from oak limbs.</title>
        <authorList>
            <person name="Navarro D."/>
            <person name="Drula E."/>
            <person name="Chaduli D."/>
            <person name="Cazenave R."/>
            <person name="Ahrendt S."/>
            <person name="Wang J."/>
            <person name="Lipzen A."/>
            <person name="Daum C."/>
            <person name="Barry K."/>
            <person name="Grigoriev I.V."/>
            <person name="Favel A."/>
            <person name="Rosso M.N."/>
            <person name="Martin F."/>
        </authorList>
    </citation>
    <scope>NUCLEOTIDE SEQUENCE [LARGE SCALE GENOMIC DNA]</scope>
    <source>
        <strain evidence="1 2">CIRM-BRFM 2984</strain>
    </source>
</reference>
<dbReference type="Proteomes" id="UP001362999">
    <property type="component" value="Unassembled WGS sequence"/>
</dbReference>
<feature type="non-terminal residue" evidence="1">
    <location>
        <position position="263"/>
    </location>
</feature>
<accession>A0AAV9ZYP8</accession>
<evidence type="ECO:0000313" key="1">
    <source>
        <dbReference type="EMBL" id="KAK6996365.1"/>
    </source>
</evidence>
<dbReference type="EMBL" id="JAWWNJ010000098">
    <property type="protein sequence ID" value="KAK6996365.1"/>
    <property type="molecule type" value="Genomic_DNA"/>
</dbReference>
<organism evidence="1 2">
    <name type="scientific">Favolaschia claudopus</name>
    <dbReference type="NCBI Taxonomy" id="2862362"/>
    <lineage>
        <taxon>Eukaryota</taxon>
        <taxon>Fungi</taxon>
        <taxon>Dikarya</taxon>
        <taxon>Basidiomycota</taxon>
        <taxon>Agaricomycotina</taxon>
        <taxon>Agaricomycetes</taxon>
        <taxon>Agaricomycetidae</taxon>
        <taxon>Agaricales</taxon>
        <taxon>Marasmiineae</taxon>
        <taxon>Mycenaceae</taxon>
        <taxon>Favolaschia</taxon>
    </lineage>
</organism>